<dbReference type="PANTHER" id="PTHR48228:SF5">
    <property type="entry name" value="ALPHA-METHYLACYL-COA RACEMASE"/>
    <property type="match status" value="1"/>
</dbReference>
<dbReference type="GO" id="GO:0003824">
    <property type="term" value="F:catalytic activity"/>
    <property type="evidence" value="ECO:0007669"/>
    <property type="project" value="InterPro"/>
</dbReference>
<dbReference type="InterPro" id="IPR050509">
    <property type="entry name" value="CoA-transferase_III"/>
</dbReference>
<dbReference type="AlphaFoldDB" id="A0A4D7BHS1"/>
<dbReference type="EMBL" id="CP039690">
    <property type="protein sequence ID" value="QCI67367.1"/>
    <property type="molecule type" value="Genomic_DNA"/>
</dbReference>
<dbReference type="InterPro" id="IPR044855">
    <property type="entry name" value="CoA-Trfase_III_dom3_sf"/>
</dbReference>
<gene>
    <name evidence="1" type="ORF">E8M01_25965</name>
</gene>
<dbReference type="Gene3D" id="3.30.1540.10">
    <property type="entry name" value="formyl-coa transferase, domain 3"/>
    <property type="match status" value="1"/>
</dbReference>
<sequence>MTAPLAGLTVLDLGALCAQPPHALAVSMAAKLCAGFGAIVVRPVPEAGEPFATMPPLLPAGGSALDRFLNADKRAGGTDGCFAAVIGDTTALSRHAAGIAVKVRVSVFGPGEDPPMSELGLQALSGLLDIVGQGAGIPTRLPGHQAAYAAGLAACTGLLAALKAGGAEIVDVSLFDVSAWLNWKVAARVAVLGETGRPGPSDWLTLPARDGHIALVYQDKDWPALCAMIGDPRLLGDDLTTAAGRRAGRDRVTAILGPWFAARTRAEIGAAAEARRLPIGPVLWPAELLHDRQHQARGFLAADGTPLMPLRADGQRIAREFDHAA</sequence>
<dbReference type="KEGG" id="pstg:E8M01_25965"/>
<name>A0A4D7BHS1_9HYPH</name>
<dbReference type="Gene3D" id="3.40.50.10540">
    <property type="entry name" value="Crotonobetainyl-coa:carnitine coa-transferase, domain 1"/>
    <property type="match status" value="2"/>
</dbReference>
<dbReference type="Proteomes" id="UP000298781">
    <property type="component" value="Chromosome"/>
</dbReference>
<reference evidence="1 2" key="1">
    <citation type="submission" date="2019-04" db="EMBL/GenBank/DDBJ databases">
        <title>Phreatobacter aquaticus sp. nov.</title>
        <authorList>
            <person name="Choi A."/>
        </authorList>
    </citation>
    <scope>NUCLEOTIDE SEQUENCE [LARGE SCALE GENOMIC DNA]</scope>
    <source>
        <strain evidence="1 2">KCTC 52518</strain>
    </source>
</reference>
<dbReference type="RefSeq" id="WP_136962798.1">
    <property type="nucleotide sequence ID" value="NZ_CP039690.1"/>
</dbReference>
<keyword evidence="2" id="KW-1185">Reference proteome</keyword>
<dbReference type="PANTHER" id="PTHR48228">
    <property type="entry name" value="SUCCINYL-COA--D-CITRAMALATE COA-TRANSFERASE"/>
    <property type="match status" value="1"/>
</dbReference>
<evidence type="ECO:0000313" key="2">
    <source>
        <dbReference type="Proteomes" id="UP000298781"/>
    </source>
</evidence>
<dbReference type="InterPro" id="IPR023606">
    <property type="entry name" value="CoA-Trfase_III_dom_1_sf"/>
</dbReference>
<evidence type="ECO:0008006" key="3">
    <source>
        <dbReference type="Google" id="ProtNLM"/>
    </source>
</evidence>
<protein>
    <recommendedName>
        <fullName evidence="3">CoA transferase</fullName>
    </recommendedName>
</protein>
<proteinExistence type="predicted"/>
<dbReference type="OrthoDB" id="7955822at2"/>
<organism evidence="1 2">
    <name type="scientific">Phreatobacter stygius</name>
    <dbReference type="NCBI Taxonomy" id="1940610"/>
    <lineage>
        <taxon>Bacteria</taxon>
        <taxon>Pseudomonadati</taxon>
        <taxon>Pseudomonadota</taxon>
        <taxon>Alphaproteobacteria</taxon>
        <taxon>Hyphomicrobiales</taxon>
        <taxon>Phreatobacteraceae</taxon>
        <taxon>Phreatobacter</taxon>
    </lineage>
</organism>
<dbReference type="SUPFAM" id="SSF89796">
    <property type="entry name" value="CoA-transferase family III (CaiB/BaiF)"/>
    <property type="match status" value="1"/>
</dbReference>
<accession>A0A4D7BHS1</accession>
<evidence type="ECO:0000313" key="1">
    <source>
        <dbReference type="EMBL" id="QCI67367.1"/>
    </source>
</evidence>
<dbReference type="Pfam" id="PF02515">
    <property type="entry name" value="CoA_transf_3"/>
    <property type="match status" value="1"/>
</dbReference>
<dbReference type="InterPro" id="IPR003673">
    <property type="entry name" value="CoA-Trfase_fam_III"/>
</dbReference>